<feature type="region of interest" description="Disordered" evidence="1">
    <location>
        <begin position="1"/>
        <end position="20"/>
    </location>
</feature>
<gene>
    <name evidence="2" type="ORF">DPMN_012835</name>
</gene>
<feature type="region of interest" description="Disordered" evidence="1">
    <location>
        <begin position="88"/>
        <end position="113"/>
    </location>
</feature>
<evidence type="ECO:0000313" key="2">
    <source>
        <dbReference type="EMBL" id="KAH3888795.1"/>
    </source>
</evidence>
<reference evidence="2" key="1">
    <citation type="journal article" date="2019" name="bioRxiv">
        <title>The Genome of the Zebra Mussel, Dreissena polymorpha: A Resource for Invasive Species Research.</title>
        <authorList>
            <person name="McCartney M.A."/>
            <person name="Auch B."/>
            <person name="Kono T."/>
            <person name="Mallez S."/>
            <person name="Zhang Y."/>
            <person name="Obille A."/>
            <person name="Becker A."/>
            <person name="Abrahante J.E."/>
            <person name="Garbe J."/>
            <person name="Badalamenti J.P."/>
            <person name="Herman A."/>
            <person name="Mangelson H."/>
            <person name="Liachko I."/>
            <person name="Sullivan S."/>
            <person name="Sone E.D."/>
            <person name="Koren S."/>
            <person name="Silverstein K.A.T."/>
            <person name="Beckman K.B."/>
            <person name="Gohl D.M."/>
        </authorList>
    </citation>
    <scope>NUCLEOTIDE SEQUENCE</scope>
    <source>
        <strain evidence="2">Duluth1</strain>
        <tissue evidence="2">Whole animal</tissue>
    </source>
</reference>
<comment type="caution">
    <text evidence="2">The sequence shown here is derived from an EMBL/GenBank/DDBJ whole genome shotgun (WGS) entry which is preliminary data.</text>
</comment>
<accession>A0A9D4S341</accession>
<name>A0A9D4S341_DREPO</name>
<protein>
    <submittedName>
        <fullName evidence="2">Uncharacterized protein</fullName>
    </submittedName>
</protein>
<evidence type="ECO:0000313" key="3">
    <source>
        <dbReference type="Proteomes" id="UP000828390"/>
    </source>
</evidence>
<proteinExistence type="predicted"/>
<keyword evidence="3" id="KW-1185">Reference proteome</keyword>
<dbReference type="Proteomes" id="UP000828390">
    <property type="component" value="Unassembled WGS sequence"/>
</dbReference>
<feature type="compositionally biased region" description="Acidic residues" evidence="1">
    <location>
        <begin position="101"/>
        <end position="113"/>
    </location>
</feature>
<evidence type="ECO:0000256" key="1">
    <source>
        <dbReference type="SAM" id="MobiDB-lite"/>
    </source>
</evidence>
<sequence length="113" mass="12607">MQMMELQLEETKNELNTSKRTVDEMFGDDLFQEEELTASSTPNGKHPLKIKMKAAVKKSTEKELTKEGENRAAAEPVPKKVKIAVPKKAKIVDTTTASDPSDVDDNEEDDTNK</sequence>
<dbReference type="EMBL" id="JAIWYP010000001">
    <property type="protein sequence ID" value="KAH3888795.1"/>
    <property type="molecule type" value="Genomic_DNA"/>
</dbReference>
<organism evidence="2 3">
    <name type="scientific">Dreissena polymorpha</name>
    <name type="common">Zebra mussel</name>
    <name type="synonym">Mytilus polymorpha</name>
    <dbReference type="NCBI Taxonomy" id="45954"/>
    <lineage>
        <taxon>Eukaryota</taxon>
        <taxon>Metazoa</taxon>
        <taxon>Spiralia</taxon>
        <taxon>Lophotrochozoa</taxon>
        <taxon>Mollusca</taxon>
        <taxon>Bivalvia</taxon>
        <taxon>Autobranchia</taxon>
        <taxon>Heteroconchia</taxon>
        <taxon>Euheterodonta</taxon>
        <taxon>Imparidentia</taxon>
        <taxon>Neoheterodontei</taxon>
        <taxon>Myida</taxon>
        <taxon>Dreissenoidea</taxon>
        <taxon>Dreissenidae</taxon>
        <taxon>Dreissena</taxon>
    </lineage>
</organism>
<dbReference type="AlphaFoldDB" id="A0A9D4S341"/>
<reference evidence="2" key="2">
    <citation type="submission" date="2020-11" db="EMBL/GenBank/DDBJ databases">
        <authorList>
            <person name="McCartney M.A."/>
            <person name="Auch B."/>
            <person name="Kono T."/>
            <person name="Mallez S."/>
            <person name="Becker A."/>
            <person name="Gohl D.M."/>
            <person name="Silverstein K.A.T."/>
            <person name="Koren S."/>
            <person name="Bechman K.B."/>
            <person name="Herman A."/>
            <person name="Abrahante J.E."/>
            <person name="Garbe J."/>
        </authorList>
    </citation>
    <scope>NUCLEOTIDE SEQUENCE</scope>
    <source>
        <strain evidence="2">Duluth1</strain>
        <tissue evidence="2">Whole animal</tissue>
    </source>
</reference>